<dbReference type="PROSITE" id="PS00108">
    <property type="entry name" value="PROTEIN_KINASE_ST"/>
    <property type="match status" value="1"/>
</dbReference>
<evidence type="ECO:0000313" key="3">
    <source>
        <dbReference type="Proteomes" id="UP000018418"/>
    </source>
</evidence>
<dbReference type="SUPFAM" id="SSF56112">
    <property type="entry name" value="Protein kinase-like (PK-like)"/>
    <property type="match status" value="1"/>
</dbReference>
<dbReference type="Gene3D" id="1.10.510.10">
    <property type="entry name" value="Transferase(Phosphotransferase) domain 1"/>
    <property type="match status" value="1"/>
</dbReference>
<organism evidence="2 3">
    <name type="scientific">Acinetobacter brisouii CIP 110357</name>
    <dbReference type="NCBI Taxonomy" id="1341683"/>
    <lineage>
        <taxon>Bacteria</taxon>
        <taxon>Pseudomonadati</taxon>
        <taxon>Pseudomonadota</taxon>
        <taxon>Gammaproteobacteria</taxon>
        <taxon>Moraxellales</taxon>
        <taxon>Moraxellaceae</taxon>
        <taxon>Acinetobacter</taxon>
    </lineage>
</organism>
<dbReference type="EMBL" id="AYEU01000006">
    <property type="protein sequence ID" value="ESK51393.1"/>
    <property type="molecule type" value="Genomic_DNA"/>
</dbReference>
<dbReference type="GO" id="GO:0005524">
    <property type="term" value="F:ATP binding"/>
    <property type="evidence" value="ECO:0007669"/>
    <property type="project" value="InterPro"/>
</dbReference>
<accession>V2UAE6</accession>
<dbReference type="PANTHER" id="PTHR24362">
    <property type="entry name" value="SERINE/THREONINE-PROTEIN KINASE NEK"/>
    <property type="match status" value="1"/>
</dbReference>
<dbReference type="GO" id="GO:0004672">
    <property type="term" value="F:protein kinase activity"/>
    <property type="evidence" value="ECO:0007669"/>
    <property type="project" value="InterPro"/>
</dbReference>
<evidence type="ECO:0000259" key="1">
    <source>
        <dbReference type="PROSITE" id="PS50011"/>
    </source>
</evidence>
<dbReference type="InterPro" id="IPR008271">
    <property type="entry name" value="Ser/Thr_kinase_AS"/>
</dbReference>
<dbReference type="PROSITE" id="PS50011">
    <property type="entry name" value="PROTEIN_KINASE_DOM"/>
    <property type="match status" value="1"/>
</dbReference>
<dbReference type="AlphaFoldDB" id="V2UAE6"/>
<dbReference type="Pfam" id="PF00069">
    <property type="entry name" value="Pkinase"/>
    <property type="match status" value="1"/>
</dbReference>
<dbReference type="Proteomes" id="UP000018418">
    <property type="component" value="Unassembled WGS sequence"/>
</dbReference>
<dbReference type="STRING" id="396323.VH98_01435"/>
<dbReference type="InterPro" id="IPR011009">
    <property type="entry name" value="Kinase-like_dom_sf"/>
</dbReference>
<protein>
    <recommendedName>
        <fullName evidence="1">Protein kinase domain-containing protein</fullName>
    </recommendedName>
</protein>
<name>V2UAE6_9GAMM</name>
<reference evidence="2 3" key="1">
    <citation type="submission" date="2013-10" db="EMBL/GenBank/DDBJ databases">
        <title>The Genome Sequence of Acinetobacter brisouii CIP 110357.</title>
        <authorList>
            <consortium name="The Broad Institute Genomics Platform"/>
            <consortium name="The Broad Institute Genome Sequencing Center for Infectious Disease"/>
            <person name="Cerqueira G."/>
            <person name="Feldgarden M."/>
            <person name="Courvalin P."/>
            <person name="Grillot-Courvalin C."/>
            <person name="Clermont D."/>
            <person name="Rocha E."/>
            <person name="Yoon E.-J."/>
            <person name="Nemec A."/>
            <person name="Young S.K."/>
            <person name="Zeng Q."/>
            <person name="Gargeya S."/>
            <person name="Fitzgerald M."/>
            <person name="Abouelleil A."/>
            <person name="Alvarado L."/>
            <person name="Berlin A.M."/>
            <person name="Chapman S.B."/>
            <person name="Gainer-Dewar J."/>
            <person name="Goldberg J."/>
            <person name="Gnerre S."/>
            <person name="Griggs A."/>
            <person name="Gujja S."/>
            <person name="Hansen M."/>
            <person name="Howarth C."/>
            <person name="Imamovic A."/>
            <person name="Ireland A."/>
            <person name="Larimer J."/>
            <person name="McCowan C."/>
            <person name="Murphy C."/>
            <person name="Pearson M."/>
            <person name="Poon T.W."/>
            <person name="Priest M."/>
            <person name="Roberts A."/>
            <person name="Saif S."/>
            <person name="Shea T."/>
            <person name="Sykes S."/>
            <person name="Wortman J."/>
            <person name="Nusbaum C."/>
            <person name="Birren B."/>
        </authorList>
    </citation>
    <scope>NUCLEOTIDE SEQUENCE [LARGE SCALE GENOMIC DNA]</scope>
    <source>
        <strain evidence="2 3">CIP 110357</strain>
    </source>
</reference>
<gene>
    <name evidence="2" type="ORF">P255_01907</name>
</gene>
<dbReference type="SMART" id="SM00220">
    <property type="entry name" value="S_TKc"/>
    <property type="match status" value="1"/>
</dbReference>
<evidence type="ECO:0000313" key="2">
    <source>
        <dbReference type="EMBL" id="ESK51393.1"/>
    </source>
</evidence>
<proteinExistence type="predicted"/>
<dbReference type="PANTHER" id="PTHR24362:SF309">
    <property type="entry name" value="PROTEIN KINASE DOMAIN-CONTAINING PROTEIN"/>
    <property type="match status" value="1"/>
</dbReference>
<feature type="domain" description="Protein kinase" evidence="1">
    <location>
        <begin position="18"/>
        <end position="280"/>
    </location>
</feature>
<keyword evidence="3" id="KW-1185">Reference proteome</keyword>
<dbReference type="RefSeq" id="WP_004899925.1">
    <property type="nucleotide sequence ID" value="NZ_BBTI01000002.1"/>
</dbReference>
<dbReference type="OrthoDB" id="9801841at2"/>
<dbReference type="InterPro" id="IPR000719">
    <property type="entry name" value="Prot_kinase_dom"/>
</dbReference>
<dbReference type="HOGENOM" id="CLU_423143_0_0_6"/>
<sequence length="647" mass="76264">MSLKPSKNKIIESNDIQWVLIEEIAKGGNGSIWTAYEQSTPSNICVFKFLPKTNRQIEFSRLRREFEVHTTLYQSQEKYSVLPIFDYSLNENDYSWVRLPLAKTFDEGISETAFLQKIQFLIKICNDIKNLHSNNYCHRDIKPNNLLFLNNTLYLADFGLVTDPQETTGITPHGTRMGNYQTIAPEMRKTGKDLETEDYKKSDIYSLGVTIWMILTQDEHGFDGEYSISQQEKLEQILFKEKIILNDVHTIIEGCTKTNPTDRITLDEIIFTLNQVESSLQNYSKYINSKWEDVCNKLNPYQASKIELTDIRAIYNFLNTFYSFEPDLHHAFFPDGGGLDIHGIELHEVQEQEFIIMNMSGFKTWIKPKRLIYRNFSADISNNYIYLENQTTPNIESYSQSETSEYTLINNHFLTDYKHWEYNLFEEQPLSENSSRITFVHKGSFLFVKNDSWYNKISATYDGRHSKKFVCFEEFDNYFCRNFLNYSEIPQTNTLPFEFKYERLNISPKVDFLYLNIQEIRTIIDGLKFEKSNDEFGIIPSSAIFELMLKQNELEAKNQIFLQNYSIEKIREFWCLFNLGKKYGWTIEMSAQFYHQFYENYVSYNWDKLSDKISSRSTSALINFINKALKNLKHTEFLPELMPNPIP</sequence>
<dbReference type="PATRIC" id="fig|1341683.3.peg.1892"/>
<comment type="caution">
    <text evidence="2">The sequence shown here is derived from an EMBL/GenBank/DDBJ whole genome shotgun (WGS) entry which is preliminary data.</text>
</comment>